<feature type="chain" id="PRO_5028869978" evidence="4">
    <location>
        <begin position="19"/>
        <end position="2073"/>
    </location>
</feature>
<dbReference type="GO" id="GO:0004252">
    <property type="term" value="F:serine-type endopeptidase activity"/>
    <property type="evidence" value="ECO:0007669"/>
    <property type="project" value="InterPro"/>
</dbReference>
<dbReference type="Pfam" id="PF18322">
    <property type="entry name" value="CLIP_1"/>
    <property type="match status" value="1"/>
</dbReference>
<dbReference type="PANTHER" id="PTHR24256">
    <property type="entry name" value="TRYPTASE-RELATED"/>
    <property type="match status" value="1"/>
</dbReference>
<dbReference type="Pfam" id="PF18399">
    <property type="entry name" value="CLIP_SPH_Scar"/>
    <property type="match status" value="1"/>
</dbReference>
<dbReference type="RefSeq" id="XP_026734387.1">
    <property type="nucleotide sequence ID" value="XM_026878586.1"/>
</dbReference>
<evidence type="ECO:0000256" key="3">
    <source>
        <dbReference type="SAM" id="MobiDB-lite"/>
    </source>
</evidence>
<comment type="similarity">
    <text evidence="2">Belongs to the peptidase S1 family. CLIP subfamily.</text>
</comment>
<name>A0A7E5W1J8_TRINI</name>
<feature type="signal peptide" evidence="4">
    <location>
        <begin position="1"/>
        <end position="18"/>
    </location>
</feature>
<dbReference type="GO" id="GO:0006508">
    <property type="term" value="P:proteolysis"/>
    <property type="evidence" value="ECO:0007669"/>
    <property type="project" value="InterPro"/>
</dbReference>
<dbReference type="InterPro" id="IPR043504">
    <property type="entry name" value="Peptidase_S1_PA_chymotrypsin"/>
</dbReference>
<evidence type="ECO:0000256" key="2">
    <source>
        <dbReference type="ARBA" id="ARBA00024195"/>
    </source>
</evidence>
<feature type="domain" description="Peptidase S1" evidence="5">
    <location>
        <begin position="1486"/>
        <end position="1738"/>
    </location>
</feature>
<gene>
    <name evidence="7" type="primary">LOC113498549</name>
</gene>
<evidence type="ECO:0000259" key="5">
    <source>
        <dbReference type="PROSITE" id="PS50240"/>
    </source>
</evidence>
<proteinExistence type="inferred from homology"/>
<evidence type="ECO:0000256" key="4">
    <source>
        <dbReference type="SAM" id="SignalP"/>
    </source>
</evidence>
<feature type="region of interest" description="Disordered" evidence="3">
    <location>
        <begin position="596"/>
        <end position="621"/>
    </location>
</feature>
<dbReference type="InterPro" id="IPR041515">
    <property type="entry name" value="PPAF-2-like_Clip"/>
</dbReference>
<keyword evidence="4" id="KW-0732">Signal</keyword>
<dbReference type="OrthoDB" id="10064156at2759"/>
<dbReference type="KEGG" id="tnl:113498549"/>
<accession>A0A7E5W1J8</accession>
<dbReference type="Gene3D" id="2.40.10.10">
    <property type="entry name" value="Trypsin-like serine proteases"/>
    <property type="match status" value="2"/>
</dbReference>
<keyword evidence="6" id="KW-1185">Reference proteome</keyword>
<dbReference type="SUPFAM" id="SSF50494">
    <property type="entry name" value="Trypsin-like serine proteases"/>
    <property type="match status" value="1"/>
</dbReference>
<dbReference type="SMART" id="SM00020">
    <property type="entry name" value="Tryp_SPc"/>
    <property type="match status" value="1"/>
</dbReference>
<feature type="region of interest" description="Disordered" evidence="3">
    <location>
        <begin position="978"/>
        <end position="1021"/>
    </location>
</feature>
<sequence length="2073" mass="212045">MKPLFPIVVAILVVAATAHPENIEDVKELPQSKEPIVEAEASAPQARKERCTTCSHSLKSQNELFQALKSLPNAEVHTQETFEGCSSEKGCAGIKKVDGAVIEKFGNLQALNGAASAGVPNTPFWWMNQQNSPFKAGAAAAGGAGGGSFEKFSKSSSSFTSSSTGGAGGVDLGANPFLNGEFAKLGAGFNGASNFGSSQSEIDITKNQFLNGQAGFNGQSAGAFGGASQSGANSAFGSQSGGAFGSGSQSAFGSKAQGFGSSSQTGFGASGQGVALSQGAQGAQGFGASQNGFNSFNAAGKFGSGYSGSSPAPFTPTGSNVNLIQNSQKNEFDYTQQQQTQQNIDEVFQSTGNVQAHESSGGDLQQTCAGQGYVCVLKSQCNNGVVNTNGGGLLQANTQKQYCNTRTEICCRIETASLAGAGNLQGSLGVGSATYSGNQGLFGQSASASNQNSFGATGFGSNQASNSAFGSNQASNTAFGSANRGSSAFGSNQFGASGSFGTNKFASTTGTGFGSTIAPNRNVNNEVFKSTSQTNFVETDSFSSGSDNSGIYRPGAIGTVLKPGIPYLPPVDTSSSGSNVVSTAYTPAFVTTPRPFTTPRPITTQRVYSTPKPTYLPPISTKAPEYLPPVDGYTASDSFPHPSYIDGQLILDENLPGTVRPPPPAVFNDVPSGCAAALKCTPIEFCTADGVVSNTTVILSRDQEAYRVPLTDCKDLESGRIGKCCRDPYYTDPWPVNQLGKWVPGVFGGNDGTYTPDNRGSPNNPPRVTVRPPTTGTIIKDFFPEPTPTPTYYAGGRSTYQGGQGLASTGQNAFASNIGKKAFSQGTGLTSFSNGAQNTNAFAQGTQNAFSQTGTQNGFAQNANAFSRGTQNGLGFSTAAQNTNTLSRGTQNGLGISQGTQNTNAFSRGTQNSLNGFSQGGLNTNTLSRGSQTGVTSFNQGQNTNSLSRGVQNSLTGTSLGAQNANAFSRGVQNTNTLSQGAQTGATGFSAGAQNTNAFRGTQNSQAGFSQGAQNTNTFSRGAQSGIGISGGQAGLAGSSLGVQNTNAVSRGAQNSVTGFAQGAQNSNAFSRGAQSGVGLSGGAQTNAFGQGVQTGLAGSSQGVQNTNAFSRGAQSGSGFSGGAQSGLGFSGGAQGNSGFAGGAQGGSGFSGGAQSGSGFGGGAQGGSGFSGGAQSGSGFGGGAQSGSGFSGGAQSGSGFGGGAQGGSGFSGGAQGGSGFGGGAQGGSGFSGGAQGGSGFGGGAQSGAGFGGGAQSGLGFSGGAQNSNSISRGVQNGLAFGAQNAFSGGAQLGFGQGAQKLVSGVQQQESASKLIKQEKIVEEGGFGERRTGGFKVEKGQRGELEEGGFGVKRTGGFNVERGQRTEIEEGGLGVKRTGGFKVEKGQRGEIEEGAFGVKRTGGFNVEKGQRTEIEEGGFGIKRTGGFGLERGELTEIERRKLFKIQQEQSQENGLSYGNEASESIQRVFLKRYQSNGECGLQNPQRPYGNHKDLELDFAEIPWQAMILLQTNKSLLCGGVITRPDVVITSASCVEGLDARNVLIKGGEWKLGIDDEPLPFQIVQVKHILRHPGFVAGSLKNDAAILVLTENLRLAKNIWPICLPSSTDAFDAFYNGAGKCIVTGWGKSVLQAHLEGSIIHGLNVSLLNPGQCENKISQDYPHLRDLYDQESCACGQPTNPTNNICKVDIGSAIACTTDDSHYVLRGIYSWDSGCQVGNQLAGFYKFDLEWYEWAIGLIESVRFSQYTVTTTITKKQFGVASTPGVKGTTTVRKTVTTGFQPGSTITGISGIAGATKTSGIQGSYNSGFNAGITGATKTSGLQGSVTTVTNQKVITTGASGINSGLNGGFGVTGISGASKTSGIQGAFNSGFNSGITGATKTSGVQGSVTTVTNKKIITTGVSGGGAFGGNAGISGNSGFQQTVTGFGTGGQSKSGGFSQFGAAKYDSELTKLINSGEYQEIKSPVEKTFSTYSRQFVQTQPEVTYVTLKPVVKTFEYTKVIPIETKTEYFKLPTKRTEFTYTKPEIRYDYQTSGSQTNQQIVAPSVSFTPSFSEVTGTKHIHDAKCKCLENGKK</sequence>
<organism evidence="6 7">
    <name type="scientific">Trichoplusia ni</name>
    <name type="common">Cabbage looper</name>
    <dbReference type="NCBI Taxonomy" id="7111"/>
    <lineage>
        <taxon>Eukaryota</taxon>
        <taxon>Metazoa</taxon>
        <taxon>Ecdysozoa</taxon>
        <taxon>Arthropoda</taxon>
        <taxon>Hexapoda</taxon>
        <taxon>Insecta</taxon>
        <taxon>Pterygota</taxon>
        <taxon>Neoptera</taxon>
        <taxon>Endopterygota</taxon>
        <taxon>Lepidoptera</taxon>
        <taxon>Glossata</taxon>
        <taxon>Ditrysia</taxon>
        <taxon>Noctuoidea</taxon>
        <taxon>Noctuidae</taxon>
        <taxon>Plusiinae</taxon>
        <taxon>Trichoplusia</taxon>
    </lineage>
</organism>
<reference evidence="7" key="1">
    <citation type="submission" date="2025-08" db="UniProtKB">
        <authorList>
            <consortium name="RefSeq"/>
        </authorList>
    </citation>
    <scope>IDENTIFICATION</scope>
</reference>
<feature type="region of interest" description="Disordered" evidence="3">
    <location>
        <begin position="884"/>
        <end position="958"/>
    </location>
</feature>
<dbReference type="InParanoid" id="A0A7E5W1J8"/>
<dbReference type="PROSITE" id="PS50240">
    <property type="entry name" value="TRYPSIN_DOM"/>
    <property type="match status" value="1"/>
</dbReference>
<dbReference type="InterPro" id="IPR001254">
    <property type="entry name" value="Trypsin_dom"/>
</dbReference>
<keyword evidence="1" id="KW-1015">Disulfide bond</keyword>
<dbReference type="GeneID" id="113498549"/>
<evidence type="ECO:0000313" key="7">
    <source>
        <dbReference type="RefSeq" id="XP_026734387.1"/>
    </source>
</evidence>
<protein>
    <submittedName>
        <fullName evidence="7">Uncharacterized protein LOC113498549 isoform X1</fullName>
    </submittedName>
</protein>
<dbReference type="Proteomes" id="UP000322000">
    <property type="component" value="Chromosome 11"/>
</dbReference>
<dbReference type="InterPro" id="IPR040973">
    <property type="entry name" value="CLIP_SPH_Scar"/>
</dbReference>
<dbReference type="InterPro" id="IPR051487">
    <property type="entry name" value="Ser/Thr_Proteases_Immune/Dev"/>
</dbReference>
<dbReference type="Pfam" id="PF00089">
    <property type="entry name" value="Trypsin"/>
    <property type="match status" value="1"/>
</dbReference>
<feature type="region of interest" description="Disordered" evidence="3">
    <location>
        <begin position="1152"/>
        <end position="1238"/>
    </location>
</feature>
<dbReference type="InterPro" id="IPR009003">
    <property type="entry name" value="Peptidase_S1_PA"/>
</dbReference>
<evidence type="ECO:0000313" key="6">
    <source>
        <dbReference type="Proteomes" id="UP000322000"/>
    </source>
</evidence>
<evidence type="ECO:0000256" key="1">
    <source>
        <dbReference type="ARBA" id="ARBA00023157"/>
    </source>
</evidence>